<evidence type="ECO:0000313" key="2">
    <source>
        <dbReference type="Proteomes" id="UP000191008"/>
    </source>
</evidence>
<evidence type="ECO:0000313" key="1">
    <source>
        <dbReference type="EMBL" id="OOV46203.1"/>
    </source>
</evidence>
<dbReference type="EMBL" id="MVIT01000047">
    <property type="protein sequence ID" value="OOV46203.1"/>
    <property type="molecule type" value="Genomic_DNA"/>
</dbReference>
<reference evidence="1 2" key="1">
    <citation type="submission" date="2017-02" db="EMBL/GenBank/DDBJ databases">
        <title>Comparative genomic analysis of Brazilian Leptospira kirschneri strains of different serogroups.</title>
        <authorList>
            <person name="Moreno L.Z."/>
            <person name="Miraglia F."/>
            <person name="Kremer F.S."/>
            <person name="Eslabao M.R."/>
            <person name="Lilenbaum W."/>
            <person name="Dellagostin O.A."/>
            <person name="Moreno A.M."/>
        </authorList>
    </citation>
    <scope>NUCLEOTIDE SEQUENCE [LARGE SCALE GENOMIC DNA]</scope>
    <source>
        <strain evidence="1 2">M110/06</strain>
    </source>
</reference>
<proteinExistence type="predicted"/>
<gene>
    <name evidence="1" type="ORF">B1J93_04300</name>
</gene>
<protein>
    <submittedName>
        <fullName evidence="1">Uncharacterized protein</fullName>
    </submittedName>
</protein>
<dbReference type="AlphaFoldDB" id="A0A1T1DZW3"/>
<comment type="caution">
    <text evidence="1">The sequence shown here is derived from an EMBL/GenBank/DDBJ whole genome shotgun (WGS) entry which is preliminary data.</text>
</comment>
<organism evidence="1 2">
    <name type="scientific">Leptospira kirschneri serovar Pomona</name>
    <dbReference type="NCBI Taxonomy" id="561005"/>
    <lineage>
        <taxon>Bacteria</taxon>
        <taxon>Pseudomonadati</taxon>
        <taxon>Spirochaetota</taxon>
        <taxon>Spirochaetia</taxon>
        <taxon>Leptospirales</taxon>
        <taxon>Leptospiraceae</taxon>
        <taxon>Leptospira</taxon>
    </lineage>
</organism>
<sequence length="69" mass="8436">MKSFYLPRFQERGSLKIEFLFWFPLSSNIFIFYGDRLKKFSEPIQNKCMDSKWNFLSNPKHFQKTGENF</sequence>
<accession>A0A1T1DZW3</accession>
<name>A0A1T1DZW3_9LEPT</name>
<dbReference type="Proteomes" id="UP000191008">
    <property type="component" value="Unassembled WGS sequence"/>
</dbReference>